<dbReference type="GO" id="GO:0008233">
    <property type="term" value="F:peptidase activity"/>
    <property type="evidence" value="ECO:0007669"/>
    <property type="project" value="InterPro"/>
</dbReference>
<name>A0A7D4XGN6_9BACT</name>
<evidence type="ECO:0000256" key="1">
    <source>
        <dbReference type="SAM" id="MobiDB-lite"/>
    </source>
</evidence>
<reference evidence="3" key="1">
    <citation type="journal article" date="2020" name="Molecules">
        <title>2-Hydroxysorangiadenosine: Structure and Biosynthesis of a Myxobacterial Sesquiterpene-Nucleoside.</title>
        <authorList>
            <person name="Okoth D.A."/>
            <person name="Hug J.J."/>
            <person name="Garcia R."/>
            <person name="Sproer C."/>
            <person name="Overmann J."/>
            <person name="Muller R."/>
        </authorList>
    </citation>
    <scope>NUCLEOTIDE SEQUENCE</scope>
    <source>
        <strain evidence="3">MCy10943</strain>
    </source>
</reference>
<sequence>MRRNSRWAALTSPIRSLGRLLAPEVIQTSAMDCGPAALKCLLEGFGIPVSYDRLREACQTDVDGTSIDTLEEVAVQLGLEAEQVMLPPDHLLLPEAAALPALLVVRLPHALRGRLARAGRLGAADGPGERSPLGEAPAAAP</sequence>
<feature type="domain" description="Peptidase C39" evidence="2">
    <location>
        <begin position="25"/>
        <end position="103"/>
    </location>
</feature>
<dbReference type="GO" id="GO:0006508">
    <property type="term" value="P:proteolysis"/>
    <property type="evidence" value="ECO:0007669"/>
    <property type="project" value="InterPro"/>
</dbReference>
<dbReference type="InterPro" id="IPR005074">
    <property type="entry name" value="Peptidase_C39"/>
</dbReference>
<evidence type="ECO:0000313" key="3">
    <source>
        <dbReference type="EMBL" id="QKW93674.1"/>
    </source>
</evidence>
<evidence type="ECO:0000259" key="2">
    <source>
        <dbReference type="Pfam" id="PF03412"/>
    </source>
</evidence>
<organism evidence="3">
    <name type="scientific">Vitiosangium cumulatum</name>
    <dbReference type="NCBI Taxonomy" id="1867796"/>
    <lineage>
        <taxon>Bacteria</taxon>
        <taxon>Pseudomonadati</taxon>
        <taxon>Myxococcota</taxon>
        <taxon>Myxococcia</taxon>
        <taxon>Myxococcales</taxon>
        <taxon>Cystobacterineae</taxon>
        <taxon>Archangiaceae</taxon>
        <taxon>Vitiosangium</taxon>
    </lineage>
</organism>
<accession>A0A7D4XGN6</accession>
<proteinExistence type="predicted"/>
<dbReference type="Gene3D" id="3.90.70.10">
    <property type="entry name" value="Cysteine proteinases"/>
    <property type="match status" value="1"/>
</dbReference>
<dbReference type="Pfam" id="PF03412">
    <property type="entry name" value="Peptidase_C39"/>
    <property type="match status" value="1"/>
</dbReference>
<protein>
    <submittedName>
        <fullName evidence="3">ABC transporter permease</fullName>
    </submittedName>
</protein>
<dbReference type="EMBL" id="MT520812">
    <property type="protein sequence ID" value="QKW93674.1"/>
    <property type="molecule type" value="Genomic_DNA"/>
</dbReference>
<dbReference type="GO" id="GO:0005524">
    <property type="term" value="F:ATP binding"/>
    <property type="evidence" value="ECO:0007669"/>
    <property type="project" value="InterPro"/>
</dbReference>
<feature type="region of interest" description="Disordered" evidence="1">
    <location>
        <begin position="121"/>
        <end position="141"/>
    </location>
</feature>
<dbReference type="AlphaFoldDB" id="A0A7D4XGN6"/>
<dbReference type="GO" id="GO:0016020">
    <property type="term" value="C:membrane"/>
    <property type="evidence" value="ECO:0007669"/>
    <property type="project" value="InterPro"/>
</dbReference>